<keyword evidence="3" id="KW-0804">Transcription</keyword>
<dbReference type="InterPro" id="IPR000524">
    <property type="entry name" value="Tscrpt_reg_HTH_GntR"/>
</dbReference>
<evidence type="ECO:0000259" key="4">
    <source>
        <dbReference type="PROSITE" id="PS50949"/>
    </source>
</evidence>
<evidence type="ECO:0000256" key="3">
    <source>
        <dbReference type="ARBA" id="ARBA00023163"/>
    </source>
</evidence>
<sequence length="226" mass="26178">MSKLPRIKTKESLAEKTYRILKQAILELDFKPNQPLLEEELAEQLGVSRTPIRAALSKLAFENLVKIIPGKGTYVADLSYKDMIDTFNVREVMEGLAAKLAAESVKQGELRKLESVLNSQKQLTEQDPLDIRKFTALDNEFHYLISEMSGNEILKEQILRLKEKFNRYVVSHKTLLIEREKPVIEEHYRVLNAIKNKDANEAEQAMRKHIIYIKQALEENMNLEKK</sequence>
<dbReference type="GO" id="GO:0003677">
    <property type="term" value="F:DNA binding"/>
    <property type="evidence" value="ECO:0007669"/>
    <property type="project" value="UniProtKB-KW"/>
</dbReference>
<dbReference type="InterPro" id="IPR036388">
    <property type="entry name" value="WH-like_DNA-bd_sf"/>
</dbReference>
<dbReference type="PANTHER" id="PTHR43537:SF51">
    <property type="entry name" value="HTH-TYPE TRANSCRIPTIONAL REGULATOR LGOR-RELATED"/>
    <property type="match status" value="1"/>
</dbReference>
<feature type="domain" description="HTH gntR-type" evidence="4">
    <location>
        <begin position="11"/>
        <end position="78"/>
    </location>
</feature>
<dbReference type="SUPFAM" id="SSF46785">
    <property type="entry name" value="Winged helix' DNA-binding domain"/>
    <property type="match status" value="1"/>
</dbReference>
<dbReference type="InterPro" id="IPR008920">
    <property type="entry name" value="TF_FadR/GntR_C"/>
</dbReference>
<keyword evidence="2" id="KW-0238">DNA-binding</keyword>
<organism evidence="5 6">
    <name type="scientific">Koleobacter methoxysyntrophicus</name>
    <dbReference type="NCBI Taxonomy" id="2751313"/>
    <lineage>
        <taxon>Bacteria</taxon>
        <taxon>Bacillati</taxon>
        <taxon>Bacillota</taxon>
        <taxon>Clostridia</taxon>
        <taxon>Koleobacterales</taxon>
        <taxon>Koleobacteraceae</taxon>
        <taxon>Koleobacter</taxon>
    </lineage>
</organism>
<dbReference type="PANTHER" id="PTHR43537">
    <property type="entry name" value="TRANSCRIPTIONAL REGULATOR, GNTR FAMILY"/>
    <property type="match status" value="1"/>
</dbReference>
<evidence type="ECO:0000256" key="2">
    <source>
        <dbReference type="ARBA" id="ARBA00023125"/>
    </source>
</evidence>
<dbReference type="InterPro" id="IPR011711">
    <property type="entry name" value="GntR_C"/>
</dbReference>
<accession>A0A8A0RL87</accession>
<dbReference type="Pfam" id="PF00392">
    <property type="entry name" value="GntR"/>
    <property type="match status" value="1"/>
</dbReference>
<dbReference type="Proteomes" id="UP000662904">
    <property type="component" value="Chromosome"/>
</dbReference>
<dbReference type="AlphaFoldDB" id="A0A8A0RL87"/>
<dbReference type="KEGG" id="kme:H0A61_00609"/>
<dbReference type="Pfam" id="PF07729">
    <property type="entry name" value="FCD"/>
    <property type="match status" value="1"/>
</dbReference>
<evidence type="ECO:0000313" key="6">
    <source>
        <dbReference type="Proteomes" id="UP000662904"/>
    </source>
</evidence>
<dbReference type="Gene3D" id="1.20.120.530">
    <property type="entry name" value="GntR ligand-binding domain-like"/>
    <property type="match status" value="1"/>
</dbReference>
<dbReference type="GO" id="GO:0003700">
    <property type="term" value="F:DNA-binding transcription factor activity"/>
    <property type="evidence" value="ECO:0007669"/>
    <property type="project" value="InterPro"/>
</dbReference>
<dbReference type="PROSITE" id="PS50949">
    <property type="entry name" value="HTH_GNTR"/>
    <property type="match status" value="1"/>
</dbReference>
<dbReference type="InterPro" id="IPR036390">
    <property type="entry name" value="WH_DNA-bd_sf"/>
</dbReference>
<protein>
    <submittedName>
        <fullName evidence="5">HTH-type transcriptional repressor RspR</fullName>
    </submittedName>
</protein>
<dbReference type="SUPFAM" id="SSF48008">
    <property type="entry name" value="GntR ligand-binding domain-like"/>
    <property type="match status" value="1"/>
</dbReference>
<keyword evidence="1" id="KW-0805">Transcription regulation</keyword>
<dbReference type="EMBL" id="CP059066">
    <property type="protein sequence ID" value="QSQ08289.1"/>
    <property type="molecule type" value="Genomic_DNA"/>
</dbReference>
<evidence type="ECO:0000256" key="1">
    <source>
        <dbReference type="ARBA" id="ARBA00023015"/>
    </source>
</evidence>
<keyword evidence="6" id="KW-1185">Reference proteome</keyword>
<name>A0A8A0RL87_9FIRM</name>
<dbReference type="Gene3D" id="1.10.10.10">
    <property type="entry name" value="Winged helix-like DNA-binding domain superfamily/Winged helix DNA-binding domain"/>
    <property type="match status" value="1"/>
</dbReference>
<gene>
    <name evidence="5" type="primary">rspR_2</name>
    <name evidence="5" type="ORF">H0A61_00609</name>
</gene>
<evidence type="ECO:0000313" key="5">
    <source>
        <dbReference type="EMBL" id="QSQ08289.1"/>
    </source>
</evidence>
<dbReference type="SMART" id="SM00345">
    <property type="entry name" value="HTH_GNTR"/>
    <property type="match status" value="1"/>
</dbReference>
<proteinExistence type="predicted"/>
<dbReference type="RefSeq" id="WP_206708509.1">
    <property type="nucleotide sequence ID" value="NZ_CP059066.1"/>
</dbReference>
<reference evidence="5" key="1">
    <citation type="submission" date="2020-07" db="EMBL/GenBank/DDBJ databases">
        <title>Koleobacter methoxysyntrophicus gen. nov., sp. nov., a novel anaerobic bacterium isolated from deep subsurface oil field and proposal of Koleobacterales ord. nov. in the phylum Firmicutes.</title>
        <authorList>
            <person name="Sakamoto S."/>
            <person name="Tamaki H."/>
        </authorList>
    </citation>
    <scope>NUCLEOTIDE SEQUENCE</scope>
    <source>
        <strain evidence="5">NRmbB1</strain>
    </source>
</reference>
<dbReference type="SMART" id="SM00895">
    <property type="entry name" value="FCD"/>
    <property type="match status" value="1"/>
</dbReference>